<evidence type="ECO:0000256" key="1">
    <source>
        <dbReference type="SAM" id="MobiDB-lite"/>
    </source>
</evidence>
<protein>
    <submittedName>
        <fullName evidence="2">Uncharacterized protein</fullName>
    </submittedName>
</protein>
<accession>A0A1I1XJG7</accession>
<dbReference type="AlphaFoldDB" id="A0A1I1XJG7"/>
<feature type="region of interest" description="Disordered" evidence="1">
    <location>
        <begin position="1"/>
        <end position="21"/>
    </location>
</feature>
<evidence type="ECO:0000313" key="3">
    <source>
        <dbReference type="Proteomes" id="UP000198598"/>
    </source>
</evidence>
<organism evidence="2 3">
    <name type="scientific">Spirosoma endophyticum</name>
    <dbReference type="NCBI Taxonomy" id="662367"/>
    <lineage>
        <taxon>Bacteria</taxon>
        <taxon>Pseudomonadati</taxon>
        <taxon>Bacteroidota</taxon>
        <taxon>Cytophagia</taxon>
        <taxon>Cytophagales</taxon>
        <taxon>Cytophagaceae</taxon>
        <taxon>Spirosoma</taxon>
    </lineage>
</organism>
<evidence type="ECO:0000313" key="2">
    <source>
        <dbReference type="EMBL" id="SFE06788.1"/>
    </source>
</evidence>
<proteinExistence type="predicted"/>
<dbReference type="RefSeq" id="WP_093830188.1">
    <property type="nucleotide sequence ID" value="NZ_FOLQ01000010.1"/>
</dbReference>
<dbReference type="EMBL" id="FOLQ01000010">
    <property type="protein sequence ID" value="SFE06788.1"/>
    <property type="molecule type" value="Genomic_DNA"/>
</dbReference>
<dbReference type="Proteomes" id="UP000198598">
    <property type="component" value="Unassembled WGS sequence"/>
</dbReference>
<gene>
    <name evidence="2" type="ORF">SAMN05216167_1103</name>
</gene>
<keyword evidence="3" id="KW-1185">Reference proteome</keyword>
<name>A0A1I1XJG7_9BACT</name>
<feature type="compositionally biased region" description="Polar residues" evidence="1">
    <location>
        <begin position="1"/>
        <end position="13"/>
    </location>
</feature>
<sequence length="155" mass="17683">MISDSGLTLNDPNTLHRDLPGQPEFLKHQRDEHGESYTHVAPLDIDYLSVCPTMMIESETNGTYLQQEIYFPKSTQLVQFCDTLDLSDLYTKFVLRVQCYYSPATSGLPAPYVHNKQAFLSISYAIMQSNTSVRVFQRSKIPGRPFQRSIQNDLA</sequence>
<reference evidence="2 3" key="1">
    <citation type="submission" date="2016-10" db="EMBL/GenBank/DDBJ databases">
        <authorList>
            <person name="de Groot N.N."/>
        </authorList>
    </citation>
    <scope>NUCLEOTIDE SEQUENCE [LARGE SCALE GENOMIC DNA]</scope>
    <source>
        <strain evidence="2 3">DSM 26130</strain>
    </source>
</reference>